<proteinExistence type="predicted"/>
<keyword evidence="3" id="KW-1185">Reference proteome</keyword>
<organism evidence="2 3">
    <name type="scientific">Rangifer tarandus platyrhynchus</name>
    <name type="common">Svalbard reindeer</name>
    <dbReference type="NCBI Taxonomy" id="3082113"/>
    <lineage>
        <taxon>Eukaryota</taxon>
        <taxon>Metazoa</taxon>
        <taxon>Chordata</taxon>
        <taxon>Craniata</taxon>
        <taxon>Vertebrata</taxon>
        <taxon>Euteleostomi</taxon>
        <taxon>Mammalia</taxon>
        <taxon>Eutheria</taxon>
        <taxon>Laurasiatheria</taxon>
        <taxon>Artiodactyla</taxon>
        <taxon>Ruminantia</taxon>
        <taxon>Pecora</taxon>
        <taxon>Cervidae</taxon>
        <taxon>Odocoileinae</taxon>
        <taxon>Rangifer</taxon>
    </lineage>
</organism>
<evidence type="ECO:0000256" key="1">
    <source>
        <dbReference type="SAM" id="MobiDB-lite"/>
    </source>
</evidence>
<reference evidence="2" key="1">
    <citation type="submission" date="2023-04" db="EMBL/GenBank/DDBJ databases">
        <authorList>
            <consortium name="ELIXIR-Norway"/>
        </authorList>
    </citation>
    <scope>NUCLEOTIDE SEQUENCE [LARGE SCALE GENOMIC DNA]</scope>
</reference>
<name>A0ABN8ZPD1_RANTA</name>
<protein>
    <submittedName>
        <fullName evidence="2">Uncharacterized protein</fullName>
    </submittedName>
</protein>
<dbReference type="Proteomes" id="UP001176941">
    <property type="component" value="Chromosome 5"/>
</dbReference>
<accession>A0ABN8ZPD1</accession>
<evidence type="ECO:0000313" key="2">
    <source>
        <dbReference type="EMBL" id="CAI9175777.1"/>
    </source>
</evidence>
<gene>
    <name evidence="2" type="ORF">MRATA1EN1_LOCUS24739</name>
</gene>
<evidence type="ECO:0000313" key="3">
    <source>
        <dbReference type="Proteomes" id="UP001176941"/>
    </source>
</evidence>
<feature type="region of interest" description="Disordered" evidence="1">
    <location>
        <begin position="26"/>
        <end position="45"/>
    </location>
</feature>
<sequence length="152" mass="16730">MKNIGTAAKSPLPNVPLARCRVSPVHIPTGRRGAKGDPNLQEREAEEKLQLWTEMIPPGSETPSIPFCCNSELDVVKLHRSQPPSDSSYPHLRFASHGRTMLHSALHLPPCPERPAAQISCPETPGWPPMHLCNIRCSRYPQTPASFSKVLG</sequence>
<dbReference type="EMBL" id="OX459941">
    <property type="protein sequence ID" value="CAI9175777.1"/>
    <property type="molecule type" value="Genomic_DNA"/>
</dbReference>